<feature type="transmembrane region" description="Helical" evidence="11">
    <location>
        <begin position="189"/>
        <end position="207"/>
    </location>
</feature>
<feature type="transmembrane region" description="Helical" evidence="11">
    <location>
        <begin position="368"/>
        <end position="389"/>
    </location>
</feature>
<dbReference type="PROSITE" id="PS00211">
    <property type="entry name" value="ABC_TRANSPORTER_1"/>
    <property type="match status" value="2"/>
</dbReference>
<evidence type="ECO:0000256" key="8">
    <source>
        <dbReference type="ARBA" id="ARBA00023136"/>
    </source>
</evidence>
<evidence type="ECO:0000259" key="12">
    <source>
        <dbReference type="PROSITE" id="PS50893"/>
    </source>
</evidence>
<dbReference type="CDD" id="cd03369">
    <property type="entry name" value="ABCC_NFT1"/>
    <property type="match status" value="1"/>
</dbReference>
<feature type="transmembrane region" description="Helical" evidence="11">
    <location>
        <begin position="1210"/>
        <end position="1232"/>
    </location>
</feature>
<evidence type="ECO:0000259" key="13">
    <source>
        <dbReference type="PROSITE" id="PS50929"/>
    </source>
</evidence>
<keyword evidence="9" id="KW-0325">Glycoprotein</keyword>
<feature type="transmembrane region" description="Helical" evidence="11">
    <location>
        <begin position="28"/>
        <end position="50"/>
    </location>
</feature>
<keyword evidence="6" id="KW-0067">ATP-binding</keyword>
<evidence type="ECO:0000256" key="9">
    <source>
        <dbReference type="ARBA" id="ARBA00023180"/>
    </source>
</evidence>
<feature type="domain" description="ABC transporter" evidence="12">
    <location>
        <begin position="724"/>
        <end position="965"/>
    </location>
</feature>
<feature type="domain" description="ABC transmembrane type-1" evidence="13">
    <location>
        <begin position="373"/>
        <end position="692"/>
    </location>
</feature>
<dbReference type="PROSITE" id="PS50893">
    <property type="entry name" value="ABC_TRANSPORTER_2"/>
    <property type="match status" value="2"/>
</dbReference>
<dbReference type="InterPro" id="IPR036640">
    <property type="entry name" value="ABC1_TM_sf"/>
</dbReference>
<proteinExistence type="predicted"/>
<comment type="subcellular location">
    <subcellularLocation>
        <location evidence="1">Membrane</location>
        <topology evidence="1">Multi-pass membrane protein</topology>
    </subcellularLocation>
</comment>
<feature type="domain" description="ABC transporter" evidence="12">
    <location>
        <begin position="1419"/>
        <end position="1677"/>
    </location>
</feature>
<keyword evidence="5" id="KW-0547">Nucleotide-binding</keyword>
<dbReference type="InterPro" id="IPR050173">
    <property type="entry name" value="ABC_transporter_C-like"/>
</dbReference>
<dbReference type="CDD" id="cd18596">
    <property type="entry name" value="ABC_6TM_VMR1_D1_like"/>
    <property type="match status" value="1"/>
</dbReference>
<keyword evidence="8 11" id="KW-0472">Membrane</keyword>
<evidence type="ECO:0000256" key="3">
    <source>
        <dbReference type="ARBA" id="ARBA00022692"/>
    </source>
</evidence>
<evidence type="ECO:0000313" key="15">
    <source>
        <dbReference type="Proteomes" id="UP000196158"/>
    </source>
</evidence>
<feature type="transmembrane region" description="Helical" evidence="11">
    <location>
        <begin position="409"/>
        <end position="432"/>
    </location>
</feature>
<keyword evidence="3 11" id="KW-0812">Transmembrane</keyword>
<name>A0A1X7RBT8_9SACH</name>
<dbReference type="SMART" id="SM00382">
    <property type="entry name" value="AAA"/>
    <property type="match status" value="2"/>
</dbReference>
<evidence type="ECO:0000256" key="7">
    <source>
        <dbReference type="ARBA" id="ARBA00022989"/>
    </source>
</evidence>
<dbReference type="SUPFAM" id="SSF52540">
    <property type="entry name" value="P-loop containing nucleoside triphosphate hydrolases"/>
    <property type="match status" value="2"/>
</dbReference>
<keyword evidence="2" id="KW-0813">Transport</keyword>
<dbReference type="Pfam" id="PF00005">
    <property type="entry name" value="ABC_tran"/>
    <property type="match status" value="2"/>
</dbReference>
<evidence type="ECO:0000256" key="4">
    <source>
        <dbReference type="ARBA" id="ARBA00022737"/>
    </source>
</evidence>
<evidence type="ECO:0000256" key="5">
    <source>
        <dbReference type="ARBA" id="ARBA00022741"/>
    </source>
</evidence>
<feature type="region of interest" description="Disordered" evidence="10">
    <location>
        <begin position="1000"/>
        <end position="1026"/>
    </location>
</feature>
<evidence type="ECO:0000313" key="14">
    <source>
        <dbReference type="EMBL" id="SMN22939.1"/>
    </source>
</evidence>
<dbReference type="Proteomes" id="UP000196158">
    <property type="component" value="Unassembled WGS sequence"/>
</dbReference>
<dbReference type="CDD" id="cd18604">
    <property type="entry name" value="ABC_6TM_VMR1_D2_like"/>
    <property type="match status" value="1"/>
</dbReference>
<feature type="transmembrane region" description="Helical" evidence="11">
    <location>
        <begin position="1351"/>
        <end position="1371"/>
    </location>
</feature>
<evidence type="ECO:0000256" key="10">
    <source>
        <dbReference type="SAM" id="MobiDB-lite"/>
    </source>
</evidence>
<dbReference type="GO" id="GO:0000329">
    <property type="term" value="C:fungal-type vacuole membrane"/>
    <property type="evidence" value="ECO:0007669"/>
    <property type="project" value="TreeGrafter"/>
</dbReference>
<evidence type="ECO:0000256" key="1">
    <source>
        <dbReference type="ARBA" id="ARBA00004141"/>
    </source>
</evidence>
<dbReference type="CDD" id="cd03250">
    <property type="entry name" value="ABCC_MRP_domain1"/>
    <property type="match status" value="1"/>
</dbReference>
<feature type="compositionally biased region" description="Polar residues" evidence="10">
    <location>
        <begin position="1010"/>
        <end position="1021"/>
    </location>
</feature>
<protein>
    <submittedName>
        <fullName evidence="14">Similar to Saccharomyces cerevisiae YHL035C VMR1 Vacuolar membrane protein involved in multiple drug resistance and metal sensitivity</fullName>
    </submittedName>
</protein>
<dbReference type="GO" id="GO:0005524">
    <property type="term" value="F:ATP binding"/>
    <property type="evidence" value="ECO:0007669"/>
    <property type="project" value="UniProtKB-KW"/>
</dbReference>
<dbReference type="InterPro" id="IPR011527">
    <property type="entry name" value="ABC1_TM_dom"/>
</dbReference>
<dbReference type="FunFam" id="3.40.50.300:FF:000825">
    <property type="entry name" value="ABC bile acid transporter"/>
    <property type="match status" value="1"/>
</dbReference>
<dbReference type="InterPro" id="IPR003593">
    <property type="entry name" value="AAA+_ATPase"/>
</dbReference>
<feature type="transmembrane region" description="Helical" evidence="11">
    <location>
        <begin position="219"/>
        <end position="238"/>
    </location>
</feature>
<dbReference type="GO" id="GO:0140359">
    <property type="term" value="F:ABC-type transporter activity"/>
    <property type="evidence" value="ECO:0007669"/>
    <property type="project" value="InterPro"/>
</dbReference>
<evidence type="ECO:0000256" key="11">
    <source>
        <dbReference type="SAM" id="Phobius"/>
    </source>
</evidence>
<dbReference type="InterPro" id="IPR027417">
    <property type="entry name" value="P-loop_NTPase"/>
</dbReference>
<feature type="transmembrane region" description="Helical" evidence="11">
    <location>
        <begin position="152"/>
        <end position="169"/>
    </location>
</feature>
<dbReference type="STRING" id="1789683.A0A1X7RBT8"/>
<dbReference type="EMBL" id="FXLY01000016">
    <property type="protein sequence ID" value="SMN22939.1"/>
    <property type="molecule type" value="Genomic_DNA"/>
</dbReference>
<gene>
    <name evidence="14" type="ORF">KASA_0C00132G</name>
</gene>
<evidence type="ECO:0000256" key="6">
    <source>
        <dbReference type="ARBA" id="ARBA00022840"/>
    </source>
</evidence>
<feature type="transmembrane region" description="Helical" evidence="11">
    <location>
        <begin position="258"/>
        <end position="278"/>
    </location>
</feature>
<sequence>MDPTFRNSTNSNPIWDYDDVTQYGRITYINFIIPLLLTLGSCCFVFFNIWSHYYSYDILHLKKDDFIQHLINLKRQANRGEITDESQHLLLSNSERENIQNKSYSSVNTISEGDLLKEKHFSIEKLSLTKLNGEPHGVPSLITRNFTEKARIVIEFMLVISQLIIHASIMLNRNKHSSYHEEFDYRSSIMGLTQWLFLTIIISLRLLNVNQSIAVLNKYPGNIWMVSFVSYLFNFIAATIPFRSVLIHSIKSETIRKYYVSQFINDGILFLLLFFAPLRNNYVISYKTDKQTIPSPESTTSIAGFICWTWLDKFVWFAHNHIVEQEDVWGLSMDDYSIFVLKKFKNYVHSFTNKRTFSINLILFFKNYLAIQAFWAIIASFLTFSPTLLLKKILEYVDNQDSAPVNVAWLYVILMFICKLLVAVANGQALFFGRRVCIRMKSIIVSEIYSKALRKMIQTKSTENKDNSQENTPIPEPSNETDPEILSDAKKVEGDEESTESSAKLGQIINLMAVDAFKISEICAYLHSFVEAIVMTIVALVLLYKLIGVSALVGAVVIISTLPINFKLANIIGELQKKNLQITDKRIQKLNEALQAIRIIKFFSWEDNFSDEINEIREKELRYLIYRSVAWVSSSFFFFLTPVLVTTAAFMYYIYVEGKTLTTPVAFTALSLFSLLRDPLDRLSDMLSYVIQSKVSLDRVQEFLDEADTEKYNQLTIDPQGNRLAFENATVGWGEGAQEFKLRNLNVDFKIGKLNVVIGPTGSGKTSLLMALLGEMHLADGKIIVPSLDARHDLRIDSEGLTNSIAYCSQSAWLLNDTVRNNILFNNKYDESRYQAVVEACSLKRDFEILKAGDATEIGEKGITLSGGQKQRISLARALYSDSRHILLDDCLSAVDAHTALWIYDNCITGPLMTGRTCILVSHNIALTLRNAELVILLEDGQIKDQGVPLALLEKGILGDDELIKSSILSRQASSSNLTKKNPNDISMTSLTAALNKQINKQKSGDSSKKNASTESNAQNEENGKLIQKETKAEGVVDKAVYLWYAKIFGGWKIILGLASLFFLCQAANISEAWWIREWVTKNTVVTYLTPVTSMSKSMIPNGFNLRPNINHLLNKLFSISGNTIETKVVAKHSTRYYLTIYFLIGLIEAIAGCTRTFCNFLAGINASRRIFKKLLNKVLHSKLRFFDSTPIGRIMNRFSKDMEAIDQDLAPYMNGAFYSLVECVAIVILITFITPQFISIAILISVMYYLIGYFYMAGSRELKRLDSITKSPIYQHFTETLVGVTTIRAYGDEIRFIKENLLKIDENNKPFFYMWVANRWLSFRIDVVGAFVVFGAGIFILLNINDLDSGLAGISLTYAISFTEGALWLVRFYAEVEMNMNSVERIKEYMDIEQEPYQSTQDGHNIEPPTNWPQEGKIEVSDVSLRYAPNLPKVIKNVSFVVDPQSKVGVVGRTGAGKSTIITALFRFLDPETGYIKIDNIDITSIGLTNLRRALTIIPQDPTLFAGTIKSNLDPYNEYQDNEIFAALRRVNLVTQEELNSRSNDITDVVDSETASVTSENVNKFLNLESNVTEGGGNLSQGQRQLLCLARSLLRSPKILLLDEATASIDYESDAKVQETIRQEFRGSTILTIAHRLRSVIDYDKILVMDAGEVKEYDHPYSLLLNKNSIFYSMCEKSGELETLISLAKEAFVKKLNSK</sequence>
<feature type="transmembrane region" description="Helical" evidence="11">
    <location>
        <begin position="1141"/>
        <end position="1165"/>
    </location>
</feature>
<dbReference type="PANTHER" id="PTHR24223">
    <property type="entry name" value="ATP-BINDING CASSETTE SUB-FAMILY C"/>
    <property type="match status" value="1"/>
</dbReference>
<keyword evidence="15" id="KW-1185">Reference proteome</keyword>
<dbReference type="OrthoDB" id="6500128at2759"/>
<dbReference type="PROSITE" id="PS50929">
    <property type="entry name" value="ABC_TM1F"/>
    <property type="match status" value="2"/>
</dbReference>
<dbReference type="SUPFAM" id="SSF90123">
    <property type="entry name" value="ABC transporter transmembrane region"/>
    <property type="match status" value="2"/>
</dbReference>
<accession>A0A1X7RBT8</accession>
<feature type="transmembrane region" description="Helical" evidence="11">
    <location>
        <begin position="549"/>
        <end position="568"/>
    </location>
</feature>
<dbReference type="InterPro" id="IPR003439">
    <property type="entry name" value="ABC_transporter-like_ATP-bd"/>
</dbReference>
<feature type="transmembrane region" description="Helical" evidence="11">
    <location>
        <begin position="1238"/>
        <end position="1257"/>
    </location>
</feature>
<reference evidence="14 15" key="1">
    <citation type="submission" date="2017-04" db="EMBL/GenBank/DDBJ databases">
        <authorList>
            <person name="Afonso C.L."/>
            <person name="Miller P.J."/>
            <person name="Scott M.A."/>
            <person name="Spackman E."/>
            <person name="Goraichik I."/>
            <person name="Dimitrov K.M."/>
            <person name="Suarez D.L."/>
            <person name="Swayne D.E."/>
        </authorList>
    </citation>
    <scope>NUCLEOTIDE SEQUENCE [LARGE SCALE GENOMIC DNA]</scope>
</reference>
<dbReference type="Gene3D" id="3.40.50.300">
    <property type="entry name" value="P-loop containing nucleotide triphosphate hydrolases"/>
    <property type="match status" value="2"/>
</dbReference>
<keyword evidence="4" id="KW-0677">Repeat</keyword>
<feature type="transmembrane region" description="Helical" evidence="11">
    <location>
        <begin position="522"/>
        <end position="543"/>
    </location>
</feature>
<dbReference type="Gene3D" id="1.20.1560.10">
    <property type="entry name" value="ABC transporter type 1, transmembrane domain"/>
    <property type="match status" value="2"/>
</dbReference>
<dbReference type="InterPro" id="IPR017871">
    <property type="entry name" value="ABC_transporter-like_CS"/>
</dbReference>
<feature type="region of interest" description="Disordered" evidence="10">
    <location>
        <begin position="460"/>
        <end position="484"/>
    </location>
</feature>
<feature type="transmembrane region" description="Helical" evidence="11">
    <location>
        <begin position="1324"/>
        <end position="1345"/>
    </location>
</feature>
<dbReference type="GO" id="GO:0016887">
    <property type="term" value="F:ATP hydrolysis activity"/>
    <property type="evidence" value="ECO:0007669"/>
    <property type="project" value="InterPro"/>
</dbReference>
<feature type="transmembrane region" description="Helical" evidence="11">
    <location>
        <begin position="629"/>
        <end position="655"/>
    </location>
</feature>
<dbReference type="Pfam" id="PF00664">
    <property type="entry name" value="ABC_membrane"/>
    <property type="match status" value="2"/>
</dbReference>
<dbReference type="FunFam" id="3.40.50.300:FF:000565">
    <property type="entry name" value="ABC bile acid transporter"/>
    <property type="match status" value="1"/>
</dbReference>
<organism evidence="14 15">
    <name type="scientific">Maudiozyma saulgeensis</name>
    <dbReference type="NCBI Taxonomy" id="1789683"/>
    <lineage>
        <taxon>Eukaryota</taxon>
        <taxon>Fungi</taxon>
        <taxon>Dikarya</taxon>
        <taxon>Ascomycota</taxon>
        <taxon>Saccharomycotina</taxon>
        <taxon>Saccharomycetes</taxon>
        <taxon>Saccharomycetales</taxon>
        <taxon>Saccharomycetaceae</taxon>
        <taxon>Maudiozyma</taxon>
    </lineage>
</organism>
<feature type="domain" description="ABC transmembrane type-1" evidence="13">
    <location>
        <begin position="1056"/>
        <end position="1379"/>
    </location>
</feature>
<dbReference type="PANTHER" id="PTHR24223:SF353">
    <property type="entry name" value="ABC TRANSPORTER ATP-BINDING PROTEIN_PERMEASE VMR1-RELATED"/>
    <property type="match status" value="1"/>
</dbReference>
<evidence type="ECO:0000256" key="2">
    <source>
        <dbReference type="ARBA" id="ARBA00022448"/>
    </source>
</evidence>
<keyword evidence="7 11" id="KW-1133">Transmembrane helix</keyword>